<feature type="compositionally biased region" description="Polar residues" evidence="1">
    <location>
        <begin position="138"/>
        <end position="150"/>
    </location>
</feature>
<evidence type="ECO:0000313" key="3">
    <source>
        <dbReference type="Proteomes" id="UP000001056"/>
    </source>
</evidence>
<dbReference type="InParanoid" id="Q2HBP3"/>
<dbReference type="GeneID" id="4389524"/>
<keyword evidence="3" id="KW-1185">Reference proteome</keyword>
<dbReference type="EMBL" id="CH408030">
    <property type="protein sequence ID" value="EAQ90426.1"/>
    <property type="molecule type" value="Genomic_DNA"/>
</dbReference>
<feature type="region of interest" description="Disordered" evidence="1">
    <location>
        <begin position="138"/>
        <end position="196"/>
    </location>
</feature>
<sequence length="196" mass="21451">MTSLIDERFLVLGVREPTEPDQKPFWLLARRPARSVPKLFPFSTHQIPATRPGTEGEFSSAVDGPANSLSNTDMETMPLWTPQDLSIGGPNNGVANTNPAMPQPLPSRYIVSRGDALLLNIMDCQRTSSDEWMDLLQKQSAGDSSGTSTDADGEVSEYNDASESGSAEEMWNSEDKEERPMALHMLSQRSGAPVRP</sequence>
<accession>Q2HBP3</accession>
<name>Q2HBP3_CHAGB</name>
<proteinExistence type="predicted"/>
<reference evidence="3" key="1">
    <citation type="journal article" date="2015" name="Genome Announc.">
        <title>Draft genome sequence of the cellulolytic fungus Chaetomium globosum.</title>
        <authorList>
            <person name="Cuomo C.A."/>
            <person name="Untereiner W.A."/>
            <person name="Ma L.-J."/>
            <person name="Grabherr M."/>
            <person name="Birren B.W."/>
        </authorList>
    </citation>
    <scope>NUCLEOTIDE SEQUENCE [LARGE SCALE GENOMIC DNA]</scope>
    <source>
        <strain evidence="3">ATCC 6205 / CBS 148.51 / DSM 1962 / NBRC 6347 / NRRL 1970</strain>
    </source>
</reference>
<dbReference type="RefSeq" id="XP_001228877.1">
    <property type="nucleotide sequence ID" value="XM_001228876.1"/>
</dbReference>
<evidence type="ECO:0000313" key="2">
    <source>
        <dbReference type="EMBL" id="EAQ90426.1"/>
    </source>
</evidence>
<protein>
    <submittedName>
        <fullName evidence="2">Uncharacterized protein</fullName>
    </submittedName>
</protein>
<organism evidence="2 3">
    <name type="scientific">Chaetomium globosum (strain ATCC 6205 / CBS 148.51 / DSM 1962 / NBRC 6347 / NRRL 1970)</name>
    <name type="common">Soil fungus</name>
    <dbReference type="NCBI Taxonomy" id="306901"/>
    <lineage>
        <taxon>Eukaryota</taxon>
        <taxon>Fungi</taxon>
        <taxon>Dikarya</taxon>
        <taxon>Ascomycota</taxon>
        <taxon>Pezizomycotina</taxon>
        <taxon>Sordariomycetes</taxon>
        <taxon>Sordariomycetidae</taxon>
        <taxon>Sordariales</taxon>
        <taxon>Chaetomiaceae</taxon>
        <taxon>Chaetomium</taxon>
    </lineage>
</organism>
<gene>
    <name evidence="2" type="ORF">CHGG_02361</name>
</gene>
<dbReference type="eggNOG" id="ENOG502RKIS">
    <property type="taxonomic scope" value="Eukaryota"/>
</dbReference>
<dbReference type="OrthoDB" id="4571032at2759"/>
<evidence type="ECO:0000256" key="1">
    <source>
        <dbReference type="SAM" id="MobiDB-lite"/>
    </source>
</evidence>
<dbReference type="HOGENOM" id="CLU_1251440_0_0_1"/>
<dbReference type="AlphaFoldDB" id="Q2HBP3"/>
<dbReference type="VEuPathDB" id="FungiDB:CHGG_02361"/>
<dbReference type="Proteomes" id="UP000001056">
    <property type="component" value="Unassembled WGS sequence"/>
</dbReference>